<sequence length="309" mass="36652">MSTKVVGFFCYAHRDFDNSSGELSWVFEQIQRELRLQSGEDVEVFHDRKNIRWGDLWRSAIDLTLVSSYFLVPILSPSFFTSNECRREFFEFLKSDQVDLSYSRIFPIKFIHDRKRMTDDSEDELVREALRRQYIDWTAYRFCEEKRKVEKINEMVLRLADIMELHKNNILAETKKPIIDQSPKSSEYEAQSESIYNELSSNVLKMPINDKSLEVYQKLLIPNMPTSPNLNHRLLVDIDRLGYEYISDIHRVVRMQEKNVIEYYKENPNLFGFSTDFLTKSLIFEDKEFRARHPASAQTLNVAQQIGRI</sequence>
<dbReference type="EMBL" id="PHIG01000031">
    <property type="protein sequence ID" value="PJK29849.1"/>
    <property type="molecule type" value="Genomic_DNA"/>
</dbReference>
<dbReference type="AlphaFoldDB" id="A0A2M9G2A1"/>
<dbReference type="SUPFAM" id="SSF52200">
    <property type="entry name" value="Toll/Interleukin receptor TIR domain"/>
    <property type="match status" value="1"/>
</dbReference>
<dbReference type="Gene3D" id="3.40.50.10140">
    <property type="entry name" value="Toll/interleukin-1 receptor homology (TIR) domain"/>
    <property type="match status" value="1"/>
</dbReference>
<evidence type="ECO:0000313" key="3">
    <source>
        <dbReference type="Proteomes" id="UP000229498"/>
    </source>
</evidence>
<reference evidence="2 3" key="1">
    <citation type="submission" date="2017-11" db="EMBL/GenBank/DDBJ databases">
        <title>Draft genome sequence of Rhizobiales bacterium SY3-13.</title>
        <authorList>
            <person name="Sun C."/>
        </authorList>
    </citation>
    <scope>NUCLEOTIDE SEQUENCE [LARGE SCALE GENOMIC DNA]</scope>
    <source>
        <strain evidence="2 3">SY3-13</strain>
    </source>
</reference>
<organism evidence="2 3">
    <name type="scientific">Minwuia thermotolerans</name>
    <dbReference type="NCBI Taxonomy" id="2056226"/>
    <lineage>
        <taxon>Bacteria</taxon>
        <taxon>Pseudomonadati</taxon>
        <taxon>Pseudomonadota</taxon>
        <taxon>Alphaproteobacteria</taxon>
        <taxon>Minwuiales</taxon>
        <taxon>Minwuiaceae</taxon>
        <taxon>Minwuia</taxon>
    </lineage>
</organism>
<name>A0A2M9G2A1_9PROT</name>
<evidence type="ECO:0000313" key="2">
    <source>
        <dbReference type="EMBL" id="PJK29849.1"/>
    </source>
</evidence>
<evidence type="ECO:0000259" key="1">
    <source>
        <dbReference type="PROSITE" id="PS50104"/>
    </source>
</evidence>
<dbReference type="InterPro" id="IPR000157">
    <property type="entry name" value="TIR_dom"/>
</dbReference>
<dbReference type="Proteomes" id="UP000229498">
    <property type="component" value="Unassembled WGS sequence"/>
</dbReference>
<accession>A0A2M9G2A1</accession>
<keyword evidence="3" id="KW-1185">Reference proteome</keyword>
<comment type="caution">
    <text evidence="2">The sequence shown here is derived from an EMBL/GenBank/DDBJ whole genome shotgun (WGS) entry which is preliminary data.</text>
</comment>
<gene>
    <name evidence="2" type="ORF">CVT23_08715</name>
</gene>
<dbReference type="Pfam" id="PF13676">
    <property type="entry name" value="TIR_2"/>
    <property type="match status" value="1"/>
</dbReference>
<dbReference type="PROSITE" id="PS50104">
    <property type="entry name" value="TIR"/>
    <property type="match status" value="1"/>
</dbReference>
<protein>
    <recommendedName>
        <fullName evidence="1">TIR domain-containing protein</fullName>
    </recommendedName>
</protein>
<dbReference type="RefSeq" id="WP_109793126.1">
    <property type="nucleotide sequence ID" value="NZ_PHIG01000031.1"/>
</dbReference>
<dbReference type="InterPro" id="IPR035897">
    <property type="entry name" value="Toll_tir_struct_dom_sf"/>
</dbReference>
<feature type="domain" description="TIR" evidence="1">
    <location>
        <begin position="3"/>
        <end position="163"/>
    </location>
</feature>
<dbReference type="GO" id="GO:0007165">
    <property type="term" value="P:signal transduction"/>
    <property type="evidence" value="ECO:0007669"/>
    <property type="project" value="InterPro"/>
</dbReference>
<dbReference type="OrthoDB" id="344630at2"/>
<proteinExistence type="predicted"/>